<protein>
    <submittedName>
        <fullName evidence="2">Peroxisome biosynthesis protein (Pas1 peroxin-1) protein</fullName>
    </submittedName>
</protein>
<accession>A0A9W7SQE3</accession>
<dbReference type="SUPFAM" id="SSF50692">
    <property type="entry name" value="ADC-like"/>
    <property type="match status" value="1"/>
</dbReference>
<comment type="caution">
    <text evidence="2">The sequence shown here is derived from an EMBL/GenBank/DDBJ whole genome shotgun (WGS) entry which is preliminary data.</text>
</comment>
<reference evidence="2 3" key="2">
    <citation type="journal article" date="2021" name="Curr. Genet.">
        <title>Genetic response to nitrogen starvation in the aggressive Eucalyptus foliar pathogen Teratosphaeria destructans.</title>
        <authorList>
            <person name="Havenga M."/>
            <person name="Wingfield B.D."/>
            <person name="Wingfield M.J."/>
            <person name="Dreyer L.L."/>
            <person name="Roets F."/>
            <person name="Aylward J."/>
        </authorList>
    </citation>
    <scope>NUCLEOTIDE SEQUENCE [LARGE SCALE GENOMIC DNA]</scope>
    <source>
        <strain evidence="2">CMW44962</strain>
    </source>
</reference>
<dbReference type="Proteomes" id="UP001138500">
    <property type="component" value="Unassembled WGS sequence"/>
</dbReference>
<dbReference type="InterPro" id="IPR009010">
    <property type="entry name" value="Asp_de-COase-like_dom_sf"/>
</dbReference>
<evidence type="ECO:0000313" key="2">
    <source>
        <dbReference type="EMBL" id="KAH9826834.1"/>
    </source>
</evidence>
<reference evidence="2 3" key="1">
    <citation type="journal article" date="2018" name="IMA Fungus">
        <title>IMA Genome-F 10: Nine draft genome sequences of Claviceps purpurea s.lat., including C. arundinis, C. humidiphila, and C. cf. spartinae, pseudomolecules for the pitch canker pathogen Fusarium circinatum, draft genome of Davidsoniella eucalypti, Grosmannia galeiformis, Quambalaria eucalypti, and Teratosphaeria destructans.</title>
        <authorList>
            <person name="Wingfield B.D."/>
            <person name="Liu M."/>
            <person name="Nguyen H.D."/>
            <person name="Lane F.A."/>
            <person name="Morgan S.W."/>
            <person name="De Vos L."/>
            <person name="Wilken P.M."/>
            <person name="Duong T.A."/>
            <person name="Aylward J."/>
            <person name="Coetzee M.P."/>
            <person name="Dadej K."/>
            <person name="De Beer Z.W."/>
            <person name="Findlay W."/>
            <person name="Havenga M."/>
            <person name="Kolarik M."/>
            <person name="Menzies J.G."/>
            <person name="Naidoo K."/>
            <person name="Pochopski O."/>
            <person name="Shoukouhi P."/>
            <person name="Santana Q.C."/>
            <person name="Seifert K.A."/>
            <person name="Soal N."/>
            <person name="Steenkamp E.T."/>
            <person name="Tatham C.T."/>
            <person name="van der Nest M.A."/>
            <person name="Wingfield M.J."/>
        </authorList>
    </citation>
    <scope>NUCLEOTIDE SEQUENCE [LARGE SCALE GENOMIC DNA]</scope>
    <source>
        <strain evidence="2">CMW44962</strain>
    </source>
</reference>
<gene>
    <name evidence="2" type="ORF">Tdes44962_MAKER09934</name>
</gene>
<proteinExistence type="predicted"/>
<keyword evidence="3" id="KW-1185">Reference proteome</keyword>
<dbReference type="EMBL" id="RIBY02001947">
    <property type="protein sequence ID" value="KAH9826834.1"/>
    <property type="molecule type" value="Genomic_DNA"/>
</dbReference>
<evidence type="ECO:0000313" key="3">
    <source>
        <dbReference type="Proteomes" id="UP001138500"/>
    </source>
</evidence>
<evidence type="ECO:0000256" key="1">
    <source>
        <dbReference type="SAM" id="MobiDB-lite"/>
    </source>
</evidence>
<organism evidence="2 3">
    <name type="scientific">Teratosphaeria destructans</name>
    <dbReference type="NCBI Taxonomy" id="418781"/>
    <lineage>
        <taxon>Eukaryota</taxon>
        <taxon>Fungi</taxon>
        <taxon>Dikarya</taxon>
        <taxon>Ascomycota</taxon>
        <taxon>Pezizomycotina</taxon>
        <taxon>Dothideomycetes</taxon>
        <taxon>Dothideomycetidae</taxon>
        <taxon>Mycosphaerellales</taxon>
        <taxon>Teratosphaeriaceae</taxon>
        <taxon>Teratosphaeria</taxon>
    </lineage>
</organism>
<feature type="region of interest" description="Disordered" evidence="1">
    <location>
        <begin position="56"/>
        <end position="84"/>
    </location>
</feature>
<dbReference type="AlphaFoldDB" id="A0A9W7SQE3"/>
<sequence>MTTPRRSSTPSSGLQADIALLPTLKNCLLNLPAPLVQLLLNSDSVVAQNVIVELTWRPPPPDPSAAAKQPKPPPPPPQRSVYLGWTGMPSQEAAVVEVDAASGG</sequence>
<name>A0A9W7SQE3_9PEZI</name>